<feature type="transmembrane region" description="Helical" evidence="1">
    <location>
        <begin position="113"/>
        <end position="132"/>
    </location>
</feature>
<reference evidence="2 3" key="1">
    <citation type="submission" date="2018-05" db="EMBL/GenBank/DDBJ databases">
        <title>Amnibacterium sp. M8JJ-5, whole genome shotgun sequence.</title>
        <authorList>
            <person name="Tuo L."/>
        </authorList>
    </citation>
    <scope>NUCLEOTIDE SEQUENCE [LARGE SCALE GENOMIC DNA]</scope>
    <source>
        <strain evidence="2 3">M8JJ-5</strain>
    </source>
</reference>
<proteinExistence type="predicted"/>
<keyword evidence="1" id="KW-0812">Transmembrane</keyword>
<accession>A0A2V1HVP7</accession>
<name>A0A2V1HVP7_9MICO</name>
<feature type="transmembrane region" description="Helical" evidence="1">
    <location>
        <begin position="34"/>
        <end position="53"/>
    </location>
</feature>
<dbReference type="EMBL" id="QEOP01000001">
    <property type="protein sequence ID" value="PVZ95832.1"/>
    <property type="molecule type" value="Genomic_DNA"/>
</dbReference>
<keyword evidence="1" id="KW-0472">Membrane</keyword>
<dbReference type="Proteomes" id="UP000244893">
    <property type="component" value="Unassembled WGS sequence"/>
</dbReference>
<gene>
    <name evidence="2" type="ORF">DDQ50_05040</name>
</gene>
<dbReference type="OrthoDB" id="5082313at2"/>
<dbReference type="RefSeq" id="WP_116755566.1">
    <property type="nucleotide sequence ID" value="NZ_JBHUEX010000001.1"/>
</dbReference>
<organism evidence="2 3">
    <name type="scientific">Amnibacterium flavum</name>
    <dbReference type="NCBI Taxonomy" id="2173173"/>
    <lineage>
        <taxon>Bacteria</taxon>
        <taxon>Bacillati</taxon>
        <taxon>Actinomycetota</taxon>
        <taxon>Actinomycetes</taxon>
        <taxon>Micrococcales</taxon>
        <taxon>Microbacteriaceae</taxon>
        <taxon>Amnibacterium</taxon>
    </lineage>
</organism>
<protein>
    <submittedName>
        <fullName evidence="2">Uncharacterized protein</fullName>
    </submittedName>
</protein>
<evidence type="ECO:0000256" key="1">
    <source>
        <dbReference type="SAM" id="Phobius"/>
    </source>
</evidence>
<dbReference type="AlphaFoldDB" id="A0A2V1HVP7"/>
<feature type="transmembrane region" description="Helical" evidence="1">
    <location>
        <begin position="138"/>
        <end position="158"/>
    </location>
</feature>
<keyword evidence="3" id="KW-1185">Reference proteome</keyword>
<keyword evidence="1" id="KW-1133">Transmembrane helix</keyword>
<sequence length="345" mass="36852">MRTTSRTTILAVGALFSAYHIVLGTFALSGSRDPVAVVVAMVLYAIATALSLWPLSPTPMSTPLAAFNVGVSAAACFLVTSGLDPQAPSGYSTWHVAAVGTLMTITAVRRQYVFGWIGIAVLVLQSVLWGGFAKAADMGVIGSIVWVTMANMLAYALAKAARDARQFTLAEREAVDWQAAQEAHLYERQFRLVQTSKMAEAMLQRIALTGGNISEEDRAECFILEGALRDEIRGRTLLNDAVREQITAARRRGASVQLLDEGGVDELDDADLQRVLGEVAAALASTDADRIVIRTVPAESENAVTIVGIRTADDGAASALSDEGDDDELALWLEIPRKRVSVDAS</sequence>
<feature type="transmembrane region" description="Helical" evidence="1">
    <location>
        <begin position="7"/>
        <end position="28"/>
    </location>
</feature>
<comment type="caution">
    <text evidence="2">The sequence shown here is derived from an EMBL/GenBank/DDBJ whole genome shotgun (WGS) entry which is preliminary data.</text>
</comment>
<evidence type="ECO:0000313" key="3">
    <source>
        <dbReference type="Proteomes" id="UP000244893"/>
    </source>
</evidence>
<evidence type="ECO:0000313" key="2">
    <source>
        <dbReference type="EMBL" id="PVZ95832.1"/>
    </source>
</evidence>